<feature type="transmembrane region" description="Helical" evidence="4">
    <location>
        <begin position="70"/>
        <end position="91"/>
    </location>
</feature>
<sequence length="390" mass="40012">MIRQANLLFGAVVTNAAMGVLYVWSLFMLPLEQALGISRGALSVGPAVALGMFTLGMVVHHALLRRINWIGFAIFTFALAGGGFLLTGAIFSYPALLVGYAILFGFGCGSGYGLALALASKMPDARRGLSIGITTASFAISGIVLSNFLPHLIETAGVRAVLIDIGIALLVIGALVCLIIAFAVRSPEQESAAPQTANASRATLGPMLLLGFLFFALCYPGLTFVAHSTGILSEAGVPKDHLSWGPMLLNATYIAGSLTGGLLVQKISAVRALRLSFAILGLGLAAAFFANGSAAALFATGAVGLVFGGSASIMPQVVAERFGAASIGPVYGRLMIGYGLAGLSGPWVSAILFEQAGNYSSALLVALAIAILAGLGTVIENRKQPQQTHG</sequence>
<evidence type="ECO:0000313" key="6">
    <source>
        <dbReference type="EMBL" id="MFD0986257.1"/>
    </source>
</evidence>
<dbReference type="InterPro" id="IPR020846">
    <property type="entry name" value="MFS_dom"/>
</dbReference>
<accession>A0ABW3J751</accession>
<feature type="transmembrane region" description="Helical" evidence="4">
    <location>
        <begin position="161"/>
        <end position="184"/>
    </location>
</feature>
<evidence type="ECO:0000256" key="3">
    <source>
        <dbReference type="ARBA" id="ARBA00023136"/>
    </source>
</evidence>
<feature type="transmembrane region" description="Helical" evidence="4">
    <location>
        <begin position="97"/>
        <end position="119"/>
    </location>
</feature>
<keyword evidence="2 4" id="KW-1133">Transmembrane helix</keyword>
<dbReference type="Proteomes" id="UP001597102">
    <property type="component" value="Unassembled WGS sequence"/>
</dbReference>
<evidence type="ECO:0000256" key="2">
    <source>
        <dbReference type="ARBA" id="ARBA00022989"/>
    </source>
</evidence>
<dbReference type="SUPFAM" id="SSF103473">
    <property type="entry name" value="MFS general substrate transporter"/>
    <property type="match status" value="1"/>
</dbReference>
<reference evidence="7" key="1">
    <citation type="journal article" date="2019" name="Int. J. Syst. Evol. Microbiol.">
        <title>The Global Catalogue of Microorganisms (GCM) 10K type strain sequencing project: providing services to taxonomists for standard genome sequencing and annotation.</title>
        <authorList>
            <consortium name="The Broad Institute Genomics Platform"/>
            <consortium name="The Broad Institute Genome Sequencing Center for Infectious Disease"/>
            <person name="Wu L."/>
            <person name="Ma J."/>
        </authorList>
    </citation>
    <scope>NUCLEOTIDE SEQUENCE [LARGE SCALE GENOMIC DNA]</scope>
    <source>
        <strain evidence="7">CCUG 61697</strain>
    </source>
</reference>
<dbReference type="Gene3D" id="1.20.1250.20">
    <property type="entry name" value="MFS general substrate transporter like domains"/>
    <property type="match status" value="2"/>
</dbReference>
<evidence type="ECO:0000256" key="4">
    <source>
        <dbReference type="SAM" id="Phobius"/>
    </source>
</evidence>
<dbReference type="InterPro" id="IPR050327">
    <property type="entry name" value="Proton-linked_MCT"/>
</dbReference>
<name>A0ABW3J751_9HYPH</name>
<feature type="transmembrane region" description="Helical" evidence="4">
    <location>
        <begin position="330"/>
        <end position="353"/>
    </location>
</feature>
<evidence type="ECO:0000256" key="1">
    <source>
        <dbReference type="ARBA" id="ARBA00022692"/>
    </source>
</evidence>
<comment type="caution">
    <text evidence="6">The sequence shown here is derived from an EMBL/GenBank/DDBJ whole genome shotgun (WGS) entry which is preliminary data.</text>
</comment>
<feature type="transmembrane region" description="Helical" evidence="4">
    <location>
        <begin position="7"/>
        <end position="29"/>
    </location>
</feature>
<keyword evidence="3 4" id="KW-0472">Membrane</keyword>
<evidence type="ECO:0000313" key="7">
    <source>
        <dbReference type="Proteomes" id="UP001597102"/>
    </source>
</evidence>
<evidence type="ECO:0000259" key="5">
    <source>
        <dbReference type="PROSITE" id="PS50850"/>
    </source>
</evidence>
<feature type="transmembrane region" description="Helical" evidence="4">
    <location>
        <begin position="204"/>
        <end position="227"/>
    </location>
</feature>
<dbReference type="PROSITE" id="PS50850">
    <property type="entry name" value="MFS"/>
    <property type="match status" value="1"/>
</dbReference>
<feature type="transmembrane region" description="Helical" evidence="4">
    <location>
        <begin position="41"/>
        <end position="63"/>
    </location>
</feature>
<proteinExistence type="predicted"/>
<feature type="transmembrane region" description="Helical" evidence="4">
    <location>
        <begin position="272"/>
        <end position="290"/>
    </location>
</feature>
<protein>
    <recommendedName>
        <fullName evidence="5">Major facilitator superfamily (MFS) profile domain-containing protein</fullName>
    </recommendedName>
</protein>
<dbReference type="EMBL" id="JBHTJO010000001">
    <property type="protein sequence ID" value="MFD0986257.1"/>
    <property type="molecule type" value="Genomic_DNA"/>
</dbReference>
<feature type="transmembrane region" description="Helical" evidence="4">
    <location>
        <begin position="131"/>
        <end position="149"/>
    </location>
</feature>
<feature type="transmembrane region" description="Helical" evidence="4">
    <location>
        <begin position="247"/>
        <end position="265"/>
    </location>
</feature>
<keyword evidence="7" id="KW-1185">Reference proteome</keyword>
<feature type="domain" description="Major facilitator superfamily (MFS) profile" evidence="5">
    <location>
        <begin position="204"/>
        <end position="390"/>
    </location>
</feature>
<organism evidence="6 7">
    <name type="scientific">Methyloligella solikamskensis</name>
    <dbReference type="NCBI Taxonomy" id="1177756"/>
    <lineage>
        <taxon>Bacteria</taxon>
        <taxon>Pseudomonadati</taxon>
        <taxon>Pseudomonadota</taxon>
        <taxon>Alphaproteobacteria</taxon>
        <taxon>Hyphomicrobiales</taxon>
        <taxon>Hyphomicrobiaceae</taxon>
        <taxon>Methyloligella</taxon>
    </lineage>
</organism>
<dbReference type="PANTHER" id="PTHR11360">
    <property type="entry name" value="MONOCARBOXYLATE TRANSPORTER"/>
    <property type="match status" value="1"/>
</dbReference>
<dbReference type="RefSeq" id="WP_379086044.1">
    <property type="nucleotide sequence ID" value="NZ_JBHTJO010000001.1"/>
</dbReference>
<gene>
    <name evidence="6" type="ORF">ACFQ2F_04025</name>
</gene>
<dbReference type="InterPro" id="IPR036259">
    <property type="entry name" value="MFS_trans_sf"/>
</dbReference>
<dbReference type="PANTHER" id="PTHR11360:SF284">
    <property type="entry name" value="EG:103B4.3 PROTEIN-RELATED"/>
    <property type="match status" value="1"/>
</dbReference>
<keyword evidence="1 4" id="KW-0812">Transmembrane</keyword>
<feature type="transmembrane region" description="Helical" evidence="4">
    <location>
        <begin position="359"/>
        <end position="379"/>
    </location>
</feature>